<dbReference type="EMBL" id="VSRR010007932">
    <property type="protein sequence ID" value="MPC47810.1"/>
    <property type="molecule type" value="Genomic_DNA"/>
</dbReference>
<sequence length="71" mass="7511">MLHWRTAAGAGGGRQAAFPLPSSAACWLANRVPTSALCEAPHAAPSQPRHSRPPAFIAQDSVCFLTTSTFY</sequence>
<gene>
    <name evidence="1" type="ORF">E2C01_041567</name>
</gene>
<reference evidence="1 2" key="1">
    <citation type="submission" date="2019-05" db="EMBL/GenBank/DDBJ databases">
        <title>Another draft genome of Portunus trituberculatus and its Hox gene families provides insights of decapod evolution.</title>
        <authorList>
            <person name="Jeong J.-H."/>
            <person name="Song I."/>
            <person name="Kim S."/>
            <person name="Choi T."/>
            <person name="Kim D."/>
            <person name="Ryu S."/>
            <person name="Kim W."/>
        </authorList>
    </citation>
    <scope>NUCLEOTIDE SEQUENCE [LARGE SCALE GENOMIC DNA]</scope>
    <source>
        <tissue evidence="1">Muscle</tissue>
    </source>
</reference>
<proteinExistence type="predicted"/>
<dbReference type="PROSITE" id="PS51257">
    <property type="entry name" value="PROKAR_LIPOPROTEIN"/>
    <property type="match status" value="1"/>
</dbReference>
<accession>A0A5B7FJL0</accession>
<organism evidence="1 2">
    <name type="scientific">Portunus trituberculatus</name>
    <name type="common">Swimming crab</name>
    <name type="synonym">Neptunus trituberculatus</name>
    <dbReference type="NCBI Taxonomy" id="210409"/>
    <lineage>
        <taxon>Eukaryota</taxon>
        <taxon>Metazoa</taxon>
        <taxon>Ecdysozoa</taxon>
        <taxon>Arthropoda</taxon>
        <taxon>Crustacea</taxon>
        <taxon>Multicrustacea</taxon>
        <taxon>Malacostraca</taxon>
        <taxon>Eumalacostraca</taxon>
        <taxon>Eucarida</taxon>
        <taxon>Decapoda</taxon>
        <taxon>Pleocyemata</taxon>
        <taxon>Brachyura</taxon>
        <taxon>Eubrachyura</taxon>
        <taxon>Portunoidea</taxon>
        <taxon>Portunidae</taxon>
        <taxon>Portuninae</taxon>
        <taxon>Portunus</taxon>
    </lineage>
</organism>
<dbReference type="Proteomes" id="UP000324222">
    <property type="component" value="Unassembled WGS sequence"/>
</dbReference>
<evidence type="ECO:0000313" key="2">
    <source>
        <dbReference type="Proteomes" id="UP000324222"/>
    </source>
</evidence>
<name>A0A5B7FJL0_PORTR</name>
<keyword evidence="2" id="KW-1185">Reference proteome</keyword>
<evidence type="ECO:0000313" key="1">
    <source>
        <dbReference type="EMBL" id="MPC47810.1"/>
    </source>
</evidence>
<comment type="caution">
    <text evidence="1">The sequence shown here is derived from an EMBL/GenBank/DDBJ whole genome shotgun (WGS) entry which is preliminary data.</text>
</comment>
<protein>
    <submittedName>
        <fullName evidence="1">Uncharacterized protein</fullName>
    </submittedName>
</protein>
<dbReference type="AlphaFoldDB" id="A0A5B7FJL0"/>